<keyword evidence="1" id="KW-1133">Transmembrane helix</keyword>
<dbReference type="KEGG" id="ggr:HKW67_04030"/>
<accession>A0A6M4IR76</accession>
<evidence type="ECO:0000256" key="1">
    <source>
        <dbReference type="SAM" id="Phobius"/>
    </source>
</evidence>
<protein>
    <submittedName>
        <fullName evidence="2">Uncharacterized protein</fullName>
    </submittedName>
</protein>
<dbReference type="Proteomes" id="UP000500938">
    <property type="component" value="Chromosome"/>
</dbReference>
<sequence>MIPITDVAVGFLMAWQTAVTPGPLALPLPSDSLHQPRAAVVMQPVGLTMASADTVPRVRRKAVAYSDGYATRLRIHKILSWGMIPLFAASYFSGDQLLEKGTDAPSWARNMHAPAATGSAILFGANTVTGGWNLWEGRKDPNGRTRRIIHSVLFTAASGGFAYAGTKLADDAEQDLDARRKHRNVALGSMGVSTVSWLIMLIGN</sequence>
<keyword evidence="1" id="KW-0472">Membrane</keyword>
<dbReference type="RefSeq" id="WP_171224169.1">
    <property type="nucleotide sequence ID" value="NZ_CP053085.1"/>
</dbReference>
<gene>
    <name evidence="2" type="ORF">HKW67_04030</name>
</gene>
<keyword evidence="3" id="KW-1185">Reference proteome</keyword>
<dbReference type="AlphaFoldDB" id="A0A6M4IR76"/>
<evidence type="ECO:0000313" key="3">
    <source>
        <dbReference type="Proteomes" id="UP000500938"/>
    </source>
</evidence>
<organism evidence="2 3">
    <name type="scientific">Gemmatimonas groenlandica</name>
    <dbReference type="NCBI Taxonomy" id="2732249"/>
    <lineage>
        <taxon>Bacteria</taxon>
        <taxon>Pseudomonadati</taxon>
        <taxon>Gemmatimonadota</taxon>
        <taxon>Gemmatimonadia</taxon>
        <taxon>Gemmatimonadales</taxon>
        <taxon>Gemmatimonadaceae</taxon>
        <taxon>Gemmatimonas</taxon>
    </lineage>
</organism>
<name>A0A6M4IR76_9BACT</name>
<feature type="transmembrane region" description="Helical" evidence="1">
    <location>
        <begin position="78"/>
        <end position="94"/>
    </location>
</feature>
<dbReference type="EMBL" id="CP053085">
    <property type="protein sequence ID" value="QJR34741.1"/>
    <property type="molecule type" value="Genomic_DNA"/>
</dbReference>
<proteinExistence type="predicted"/>
<evidence type="ECO:0000313" key="2">
    <source>
        <dbReference type="EMBL" id="QJR34741.1"/>
    </source>
</evidence>
<feature type="transmembrane region" description="Helical" evidence="1">
    <location>
        <begin position="114"/>
        <end position="135"/>
    </location>
</feature>
<reference evidence="2 3" key="1">
    <citation type="submission" date="2020-05" db="EMBL/GenBank/DDBJ databases">
        <title>Complete genome sequence of Gemmatimonas greenlandica TET16.</title>
        <authorList>
            <person name="Zeng Y."/>
        </authorList>
    </citation>
    <scope>NUCLEOTIDE SEQUENCE [LARGE SCALE GENOMIC DNA]</scope>
    <source>
        <strain evidence="2 3">TET16</strain>
    </source>
</reference>
<keyword evidence="1" id="KW-0812">Transmembrane</keyword>
<feature type="transmembrane region" description="Helical" evidence="1">
    <location>
        <begin position="185"/>
        <end position="203"/>
    </location>
</feature>
<feature type="transmembrane region" description="Helical" evidence="1">
    <location>
        <begin position="147"/>
        <end position="165"/>
    </location>
</feature>